<evidence type="ECO:0000256" key="11">
    <source>
        <dbReference type="ARBA" id="ARBA00023011"/>
    </source>
</evidence>
<gene>
    <name evidence="20" type="ORF">BN1708_003847</name>
    <name evidence="19" type="ORF">BN1723_002944</name>
</gene>
<dbReference type="GO" id="GO:0016132">
    <property type="term" value="P:brassinosteroid biosynthetic process"/>
    <property type="evidence" value="ECO:0007669"/>
    <property type="project" value="TreeGrafter"/>
</dbReference>
<dbReference type="EC" id="1.3.1.21" evidence="16"/>
<keyword evidence="13 18" id="KW-0472">Membrane</keyword>
<keyword evidence="3 18" id="KW-0444">Lipid biosynthesis</keyword>
<evidence type="ECO:0000256" key="7">
    <source>
        <dbReference type="ARBA" id="ARBA00022857"/>
    </source>
</evidence>
<sequence length="438" mass="49692">MYEPTSTKWTDVYLNEAISLLLITTCPLFLLFYWITYQDFGVSISSSAEALISDGILNFLARCPRPTVASTTAYAAWILSQAALYHALPGPLHRGPRTPGGRQLLYRLNGFYAWMLTIGIAAVATFGRLIDPTYIARHWGDLLATANVYCAALIVIFYVKARLKPDNAGETLLTGHFWYDLFNGGELHPRTGVLFDWKHFNASRTGGLLLWTLIDLSFVAFQYQLHGVVTNAMIMATIFRGIIVGEYFYFENWFFETLDGAHERFSFYSIYGFAAIMPQIWTLQTQYLARYPVDLSNAMTIAVTTAFAAGWVLNHDANRQKSNCREMAGNCLIWGREAQFLEATYQTADGKKHRTVLLYSGWWGVVRHANYVGSLLYTWASCAACGAGHFFPYTEALLVTATVVHRCFRDEARCKEKYGDTWDEYCKIVKWRMIPGIF</sequence>
<dbReference type="Pfam" id="PF01222">
    <property type="entry name" value="ERG4_ERG24"/>
    <property type="match status" value="1"/>
</dbReference>
<feature type="transmembrane region" description="Helical" evidence="18">
    <location>
        <begin position="295"/>
        <end position="313"/>
    </location>
</feature>
<dbReference type="GO" id="GO:0006695">
    <property type="term" value="P:cholesterol biosynthetic process"/>
    <property type="evidence" value="ECO:0007669"/>
    <property type="project" value="UniProtKB-KW"/>
</dbReference>
<dbReference type="Gene3D" id="1.20.120.1630">
    <property type="match status" value="1"/>
</dbReference>
<evidence type="ECO:0000313" key="22">
    <source>
        <dbReference type="Proteomes" id="UP000045706"/>
    </source>
</evidence>
<dbReference type="Proteomes" id="UP000045706">
    <property type="component" value="Unassembled WGS sequence"/>
</dbReference>
<dbReference type="PANTHER" id="PTHR21257:SF38">
    <property type="entry name" value="7-DEHYDROCHOLESTEROL REDUCTASE"/>
    <property type="match status" value="1"/>
</dbReference>
<keyword evidence="9 18" id="KW-1133">Transmembrane helix</keyword>
<evidence type="ECO:0000256" key="6">
    <source>
        <dbReference type="ARBA" id="ARBA00022778"/>
    </source>
</evidence>
<dbReference type="GO" id="GO:0005789">
    <property type="term" value="C:endoplasmic reticulum membrane"/>
    <property type="evidence" value="ECO:0007669"/>
    <property type="project" value="TreeGrafter"/>
</dbReference>
<accession>A0A0G4LMC1</accession>
<evidence type="ECO:0000313" key="19">
    <source>
        <dbReference type="EMBL" id="CRK23186.1"/>
    </source>
</evidence>
<dbReference type="PANTHER" id="PTHR21257">
    <property type="entry name" value="DELTA(14)-STEROL REDUCTASE"/>
    <property type="match status" value="1"/>
</dbReference>
<reference evidence="21 22" key="1">
    <citation type="submission" date="2015-05" db="EMBL/GenBank/DDBJ databases">
        <authorList>
            <person name="Fogelqvist Johan"/>
        </authorList>
    </citation>
    <scope>NUCLEOTIDE SEQUENCE [LARGE SCALE GENOMIC DNA]</scope>
    <source>
        <strain evidence="20">VL1</strain>
        <strain evidence="19">VL2</strain>
    </source>
</reference>
<evidence type="ECO:0000256" key="1">
    <source>
        <dbReference type="ARBA" id="ARBA00004141"/>
    </source>
</evidence>
<keyword evidence="12 18" id="KW-0443">Lipid metabolism</keyword>
<dbReference type="EMBL" id="CVQH01017779">
    <property type="protein sequence ID" value="CRK24706.1"/>
    <property type="molecule type" value="Genomic_DNA"/>
</dbReference>
<feature type="transmembrane region" description="Helical" evidence="18">
    <location>
        <begin position="12"/>
        <end position="35"/>
    </location>
</feature>
<comment type="similarity">
    <text evidence="2 18">Belongs to the ERG4/ERG24 family.</text>
</comment>
<evidence type="ECO:0000313" key="21">
    <source>
        <dbReference type="Proteomes" id="UP000044602"/>
    </source>
</evidence>
<dbReference type="Proteomes" id="UP000044602">
    <property type="component" value="Unassembled WGS sequence"/>
</dbReference>
<evidence type="ECO:0000256" key="14">
    <source>
        <dbReference type="ARBA" id="ARBA00023166"/>
    </source>
</evidence>
<keyword evidence="5 18" id="KW-0812">Transmembrane</keyword>
<dbReference type="InterPro" id="IPR001171">
    <property type="entry name" value="ERG24_DHCR-like"/>
</dbReference>
<evidence type="ECO:0000256" key="3">
    <source>
        <dbReference type="ARBA" id="ARBA00022516"/>
    </source>
</evidence>
<keyword evidence="6" id="KW-0152">Cholesterol biosynthesis</keyword>
<dbReference type="EMBL" id="CVQI01014446">
    <property type="protein sequence ID" value="CRK23186.1"/>
    <property type="molecule type" value="Genomic_DNA"/>
</dbReference>
<dbReference type="STRING" id="100787.A0A0G4LMC1"/>
<dbReference type="GO" id="GO:0047598">
    <property type="term" value="F:7-dehydrocholesterol reductase activity"/>
    <property type="evidence" value="ECO:0007669"/>
    <property type="project" value="UniProtKB-EC"/>
</dbReference>
<evidence type="ECO:0000313" key="20">
    <source>
        <dbReference type="EMBL" id="CRK24706.1"/>
    </source>
</evidence>
<evidence type="ECO:0000256" key="12">
    <source>
        <dbReference type="ARBA" id="ARBA00023098"/>
    </source>
</evidence>
<feature type="transmembrane region" description="Helical" evidence="18">
    <location>
        <begin position="111"/>
        <end position="130"/>
    </location>
</feature>
<keyword evidence="10 18" id="KW-0560">Oxidoreductase</keyword>
<keyword evidence="4" id="KW-0153">Cholesterol metabolism</keyword>
<protein>
    <recommendedName>
        <fullName evidence="16">7-dehydrocholesterol reductase</fullName>
        <ecNumber evidence="16">1.3.1.21</ecNumber>
    </recommendedName>
    <alternativeName>
        <fullName evidence="17">Sterol Delta(7)-reductase</fullName>
    </alternativeName>
</protein>
<keyword evidence="21" id="KW-1185">Reference proteome</keyword>
<keyword evidence="15 18" id="KW-0753">Steroid metabolism</keyword>
<evidence type="ECO:0000256" key="10">
    <source>
        <dbReference type="ARBA" id="ARBA00023002"/>
    </source>
</evidence>
<feature type="transmembrane region" description="Helical" evidence="18">
    <location>
        <begin position="142"/>
        <end position="159"/>
    </location>
</feature>
<evidence type="ECO:0000256" key="16">
    <source>
        <dbReference type="ARBA" id="ARBA00038851"/>
    </source>
</evidence>
<proteinExistence type="inferred from homology"/>
<keyword evidence="14 18" id="KW-1207">Sterol metabolism</keyword>
<feature type="transmembrane region" description="Helical" evidence="18">
    <location>
        <begin position="228"/>
        <end position="250"/>
    </location>
</feature>
<evidence type="ECO:0000256" key="15">
    <source>
        <dbReference type="ARBA" id="ARBA00023221"/>
    </source>
</evidence>
<organism evidence="19 22">
    <name type="scientific">Verticillium longisporum</name>
    <name type="common">Verticillium dahliae var. longisporum</name>
    <dbReference type="NCBI Taxonomy" id="100787"/>
    <lineage>
        <taxon>Eukaryota</taxon>
        <taxon>Fungi</taxon>
        <taxon>Dikarya</taxon>
        <taxon>Ascomycota</taxon>
        <taxon>Pezizomycotina</taxon>
        <taxon>Sordariomycetes</taxon>
        <taxon>Hypocreomycetidae</taxon>
        <taxon>Glomerellales</taxon>
        <taxon>Plectosphaerellaceae</taxon>
        <taxon>Verticillium</taxon>
    </lineage>
</organism>
<keyword evidence="11 18" id="KW-0756">Sterol biosynthesis</keyword>
<evidence type="ECO:0000256" key="13">
    <source>
        <dbReference type="ARBA" id="ARBA00023136"/>
    </source>
</evidence>
<evidence type="ECO:0000256" key="9">
    <source>
        <dbReference type="ARBA" id="ARBA00022989"/>
    </source>
</evidence>
<dbReference type="AlphaFoldDB" id="A0A0G4LMC1"/>
<evidence type="ECO:0000256" key="17">
    <source>
        <dbReference type="ARBA" id="ARBA00042688"/>
    </source>
</evidence>
<evidence type="ECO:0000256" key="8">
    <source>
        <dbReference type="ARBA" id="ARBA00022955"/>
    </source>
</evidence>
<comment type="caution">
    <text evidence="18">Lacks conserved residue(s) required for the propagation of feature annotation.</text>
</comment>
<keyword evidence="7" id="KW-0521">NADP</keyword>
<feature type="transmembrane region" description="Helical" evidence="18">
    <location>
        <begin position="265"/>
        <end position="283"/>
    </location>
</feature>
<name>A0A0G4LMC1_VERLO</name>
<keyword evidence="8 18" id="KW-0752">Steroid biosynthesis</keyword>
<evidence type="ECO:0000256" key="2">
    <source>
        <dbReference type="ARBA" id="ARBA00005402"/>
    </source>
</evidence>
<evidence type="ECO:0000256" key="18">
    <source>
        <dbReference type="RuleBase" id="RU369120"/>
    </source>
</evidence>
<evidence type="ECO:0000256" key="5">
    <source>
        <dbReference type="ARBA" id="ARBA00022692"/>
    </source>
</evidence>
<evidence type="ECO:0000256" key="4">
    <source>
        <dbReference type="ARBA" id="ARBA00022548"/>
    </source>
</evidence>
<comment type="subcellular location">
    <subcellularLocation>
        <location evidence="1">Membrane</location>
        <topology evidence="1">Multi-pass membrane protein</topology>
    </subcellularLocation>
</comment>